<name>A0ABV1RHE6_9ALTE</name>
<evidence type="ECO:0000313" key="1">
    <source>
        <dbReference type="EMBL" id="MER2492355.1"/>
    </source>
</evidence>
<reference evidence="1 2" key="1">
    <citation type="submission" date="2024-06" db="EMBL/GenBank/DDBJ databases">
        <authorList>
            <person name="Chen R.Y."/>
        </authorList>
    </citation>
    <scope>NUCLEOTIDE SEQUENCE [LARGE SCALE GENOMIC DNA]</scope>
    <source>
        <strain evidence="1 2">D2</strain>
    </source>
</reference>
<protein>
    <submittedName>
        <fullName evidence="1">Uncharacterized protein</fullName>
    </submittedName>
</protein>
<accession>A0ABV1RHE6</accession>
<dbReference type="RefSeq" id="WP_350401882.1">
    <property type="nucleotide sequence ID" value="NZ_JBELOE010000210.1"/>
</dbReference>
<proteinExistence type="predicted"/>
<comment type="caution">
    <text evidence="1">The sequence shown here is derived from an EMBL/GenBank/DDBJ whole genome shotgun (WGS) entry which is preliminary data.</text>
</comment>
<dbReference type="EMBL" id="JBELOE010000210">
    <property type="protein sequence ID" value="MER2492355.1"/>
    <property type="molecule type" value="Genomic_DNA"/>
</dbReference>
<dbReference type="Proteomes" id="UP001467690">
    <property type="component" value="Unassembled WGS sequence"/>
</dbReference>
<evidence type="ECO:0000313" key="2">
    <source>
        <dbReference type="Proteomes" id="UP001467690"/>
    </source>
</evidence>
<keyword evidence="2" id="KW-1185">Reference proteome</keyword>
<organism evidence="1 2">
    <name type="scientific">Catenovulum sediminis</name>
    <dbReference type="NCBI Taxonomy" id="1740262"/>
    <lineage>
        <taxon>Bacteria</taxon>
        <taxon>Pseudomonadati</taxon>
        <taxon>Pseudomonadota</taxon>
        <taxon>Gammaproteobacteria</taxon>
        <taxon>Alteromonadales</taxon>
        <taxon>Alteromonadaceae</taxon>
        <taxon>Catenovulum</taxon>
    </lineage>
</organism>
<sequence length="84" mass="9676">MSQDKYFSYCPDCGFETHESPEKAQESSKDCISHHLNDGWDEDVEQVGWGEIKQVATKNNVRPSEDPQYDYYCDYDLMDIGGAE</sequence>
<gene>
    <name evidence="1" type="ORF">ABS311_10740</name>
</gene>